<reference evidence="3" key="1">
    <citation type="journal article" date="2016" name="Genome Announc.">
        <title>Genome Sequence of Ustilaginoidea virens IPU010, a Rice Pathogenic Fungus Causing False Smut.</title>
        <authorList>
            <person name="Kumagai T."/>
            <person name="Ishii T."/>
            <person name="Terai G."/>
            <person name="Umemura M."/>
            <person name="Machida M."/>
            <person name="Asai K."/>
        </authorList>
    </citation>
    <scope>NUCLEOTIDE SEQUENCE [LARGE SCALE GENOMIC DNA]</scope>
    <source>
        <strain evidence="3">IPU010</strain>
    </source>
</reference>
<keyword evidence="1" id="KW-0732">Signal</keyword>
<dbReference type="SUPFAM" id="SSF52317">
    <property type="entry name" value="Class I glutamine amidotransferase-like"/>
    <property type="match status" value="1"/>
</dbReference>
<evidence type="ECO:0000256" key="1">
    <source>
        <dbReference type="SAM" id="SignalP"/>
    </source>
</evidence>
<dbReference type="KEGG" id="uvi:66064674"/>
<dbReference type="InterPro" id="IPR052158">
    <property type="entry name" value="INH-QAR"/>
</dbReference>
<reference evidence="6" key="2">
    <citation type="journal article" date="2016" name="Genome Announc.">
        <title>Genome sequence of Ustilaginoidea virens IPU010, a rice pathogenic fungus causing false smut.</title>
        <authorList>
            <person name="Kumagai T."/>
            <person name="Ishii T."/>
            <person name="Terai G."/>
            <person name="Umemura M."/>
            <person name="Machida M."/>
            <person name="Asai K."/>
        </authorList>
    </citation>
    <scope>NUCLEOTIDE SEQUENCE [LARGE SCALE GENOMIC DNA]</scope>
    <source>
        <strain evidence="6">IPU010</strain>
    </source>
</reference>
<dbReference type="EMBL" id="BBTG02000002">
    <property type="protein sequence ID" value="GAO13870.1"/>
    <property type="molecule type" value="Genomic_DNA"/>
</dbReference>
<dbReference type="Gene3D" id="3.40.50.880">
    <property type="match status" value="1"/>
</dbReference>
<dbReference type="CDD" id="cd03139">
    <property type="entry name" value="GATase1_PfpI_2"/>
    <property type="match status" value="1"/>
</dbReference>
<accession>A0A063BWJ7</accession>
<dbReference type="RefSeq" id="XP_042997328.1">
    <property type="nucleotide sequence ID" value="XM_043141394.1"/>
</dbReference>
<dbReference type="Proteomes" id="UP000027002">
    <property type="component" value="Chromosome 3"/>
</dbReference>
<dbReference type="HOGENOM" id="CLU_000445_44_8_1"/>
<keyword evidence="5" id="KW-1185">Reference proteome</keyword>
<feature type="signal peptide" evidence="1">
    <location>
        <begin position="1"/>
        <end position="20"/>
    </location>
</feature>
<reference evidence="4" key="3">
    <citation type="submission" date="2020-03" db="EMBL/GenBank/DDBJ databases">
        <title>A mixture of massive structural variations and highly conserved coding sequences in Ustilaginoidea virens genome.</title>
        <authorList>
            <person name="Zhang K."/>
            <person name="Zhao Z."/>
            <person name="Zhang Z."/>
            <person name="Li Y."/>
            <person name="Hsiang T."/>
            <person name="Sun W."/>
        </authorList>
    </citation>
    <scope>NUCLEOTIDE SEQUENCE</scope>
    <source>
        <strain evidence="4">UV-8b</strain>
    </source>
</reference>
<proteinExistence type="predicted"/>
<evidence type="ECO:0000313" key="3">
    <source>
        <dbReference type="EMBL" id="GAO13870.1"/>
    </source>
</evidence>
<organism evidence="3 6">
    <name type="scientific">Ustilaginoidea virens</name>
    <name type="common">Rice false smut fungus</name>
    <name type="synonym">Villosiclava virens</name>
    <dbReference type="NCBI Taxonomy" id="1159556"/>
    <lineage>
        <taxon>Eukaryota</taxon>
        <taxon>Fungi</taxon>
        <taxon>Dikarya</taxon>
        <taxon>Ascomycota</taxon>
        <taxon>Pezizomycotina</taxon>
        <taxon>Sordariomycetes</taxon>
        <taxon>Hypocreomycetidae</taxon>
        <taxon>Hypocreales</taxon>
        <taxon>Clavicipitaceae</taxon>
        <taxon>Ustilaginoidea</taxon>
    </lineage>
</organism>
<dbReference type="InterPro" id="IPR029062">
    <property type="entry name" value="Class_I_gatase-like"/>
</dbReference>
<evidence type="ECO:0000313" key="6">
    <source>
        <dbReference type="Proteomes" id="UP000054053"/>
    </source>
</evidence>
<dbReference type="PANTHER" id="PTHR43130:SF15">
    <property type="entry name" value="THIJ_PFPI FAMILY PROTEIN (AFU_ORTHOLOGUE AFUA_5G14240)"/>
    <property type="match status" value="1"/>
</dbReference>
<dbReference type="Proteomes" id="UP000054053">
    <property type="component" value="Unassembled WGS sequence"/>
</dbReference>
<dbReference type="PANTHER" id="PTHR43130">
    <property type="entry name" value="ARAC-FAMILY TRANSCRIPTIONAL REGULATOR"/>
    <property type="match status" value="1"/>
</dbReference>
<dbReference type="STRING" id="1159556.A0A063BWJ7"/>
<sequence length="253" mass="27193">MKLPFLGSLVLFGAALSVYGGASSNSKGYPVNWAVTLYDSFDSIDAFGPIDVLFYLSLMKPLNLSIMAETMDPVWMRPASPALSKAGSRFTVSINPTHTYHKPPRDIDVLLVPGGMGVRSGNSSVPAVRFIRKAYPAVKYLLTVCTGAGVAAKAGVLDGKRATTNKAAWNETVKMGPNVRWVSPARWTIDGNVWTSSGVASGLDLIFEFIDAKYGKEVSRKIQSKVEFVRAEDACDDPFAALNHVPASGNCRA</sequence>
<dbReference type="GeneID" id="66064674"/>
<dbReference type="Pfam" id="PF01965">
    <property type="entry name" value="DJ-1_PfpI"/>
    <property type="match status" value="1"/>
</dbReference>
<name>A0A063BWJ7_USTVR</name>
<dbReference type="InterPro" id="IPR002818">
    <property type="entry name" value="DJ-1/PfpI"/>
</dbReference>
<gene>
    <name evidence="4" type="ORF">UV8b_03896</name>
    <name evidence="3" type="ORF">UVI_02004120</name>
</gene>
<evidence type="ECO:0000313" key="5">
    <source>
        <dbReference type="Proteomes" id="UP000027002"/>
    </source>
</evidence>
<feature type="domain" description="DJ-1/PfpI" evidence="2">
    <location>
        <begin position="36"/>
        <end position="211"/>
    </location>
</feature>
<dbReference type="AlphaFoldDB" id="A0A063BWJ7"/>
<feature type="chain" id="PRO_5008195957" description="DJ-1/PfpI domain-containing protein" evidence="1">
    <location>
        <begin position="21"/>
        <end position="253"/>
    </location>
</feature>
<dbReference type="EMBL" id="CP072755">
    <property type="protein sequence ID" value="QUC19655.1"/>
    <property type="molecule type" value="Genomic_DNA"/>
</dbReference>
<dbReference type="OrthoDB" id="543156at2759"/>
<evidence type="ECO:0000259" key="2">
    <source>
        <dbReference type="Pfam" id="PF01965"/>
    </source>
</evidence>
<evidence type="ECO:0000313" key="4">
    <source>
        <dbReference type="EMBL" id="QUC19655.1"/>
    </source>
</evidence>
<protein>
    <recommendedName>
        <fullName evidence="2">DJ-1/PfpI domain-containing protein</fullName>
    </recommendedName>
</protein>